<dbReference type="EMBL" id="BPLR01005186">
    <property type="protein sequence ID" value="GIY00494.1"/>
    <property type="molecule type" value="Genomic_DNA"/>
</dbReference>
<gene>
    <name evidence="1" type="ORF">CEXT_457321</name>
</gene>
<organism evidence="1 2">
    <name type="scientific">Caerostris extrusa</name>
    <name type="common">Bark spider</name>
    <name type="synonym">Caerostris bankana</name>
    <dbReference type="NCBI Taxonomy" id="172846"/>
    <lineage>
        <taxon>Eukaryota</taxon>
        <taxon>Metazoa</taxon>
        <taxon>Ecdysozoa</taxon>
        <taxon>Arthropoda</taxon>
        <taxon>Chelicerata</taxon>
        <taxon>Arachnida</taxon>
        <taxon>Araneae</taxon>
        <taxon>Araneomorphae</taxon>
        <taxon>Entelegynae</taxon>
        <taxon>Araneoidea</taxon>
        <taxon>Araneidae</taxon>
        <taxon>Caerostris</taxon>
    </lineage>
</organism>
<keyword evidence="2" id="KW-1185">Reference proteome</keyword>
<reference evidence="1 2" key="1">
    <citation type="submission" date="2021-06" db="EMBL/GenBank/DDBJ databases">
        <title>Caerostris extrusa draft genome.</title>
        <authorList>
            <person name="Kono N."/>
            <person name="Arakawa K."/>
        </authorList>
    </citation>
    <scope>NUCLEOTIDE SEQUENCE [LARGE SCALE GENOMIC DNA]</scope>
</reference>
<accession>A0AAV4PW83</accession>
<protein>
    <submittedName>
        <fullName evidence="1">Uncharacterized protein</fullName>
    </submittedName>
</protein>
<comment type="caution">
    <text evidence="1">The sequence shown here is derived from an EMBL/GenBank/DDBJ whole genome shotgun (WGS) entry which is preliminary data.</text>
</comment>
<name>A0AAV4PW83_CAEEX</name>
<evidence type="ECO:0000313" key="1">
    <source>
        <dbReference type="EMBL" id="GIY00494.1"/>
    </source>
</evidence>
<dbReference type="Proteomes" id="UP001054945">
    <property type="component" value="Unassembled WGS sequence"/>
</dbReference>
<dbReference type="AlphaFoldDB" id="A0AAV4PW83"/>
<evidence type="ECO:0000313" key="2">
    <source>
        <dbReference type="Proteomes" id="UP001054945"/>
    </source>
</evidence>
<proteinExistence type="predicted"/>
<sequence>MPTKPAEGQRLSVSHAIAPSGRYLVVIHCRPSFCDSHRILGTSLLHLRSSRTSAESPSMDKLRMQTMVTTSLSRQACFFHAR</sequence>